<feature type="signal peptide" evidence="4">
    <location>
        <begin position="1"/>
        <end position="16"/>
    </location>
</feature>
<feature type="chain" id="PRO_5035841181" description="SCP domain-containing protein" evidence="4">
    <location>
        <begin position="17"/>
        <end position="650"/>
    </location>
</feature>
<dbReference type="EMBL" id="CADEBD010000279">
    <property type="protein sequence ID" value="CAB3227758.1"/>
    <property type="molecule type" value="Genomic_DNA"/>
</dbReference>
<dbReference type="CDD" id="cd05380">
    <property type="entry name" value="CAP_euk"/>
    <property type="match status" value="1"/>
</dbReference>
<gene>
    <name evidence="6" type="ORF">APLA_LOCUS3240</name>
</gene>
<reference evidence="6 7" key="1">
    <citation type="submission" date="2020-04" db="EMBL/GenBank/DDBJ databases">
        <authorList>
            <person name="Wallbank WR R."/>
            <person name="Pardo Diaz C."/>
            <person name="Kozak K."/>
            <person name="Martin S."/>
            <person name="Jiggins C."/>
            <person name="Moest M."/>
            <person name="Warren A I."/>
            <person name="Byers J.R.P. K."/>
            <person name="Montejo-Kovacevich G."/>
            <person name="Yen C E."/>
        </authorList>
    </citation>
    <scope>NUCLEOTIDE SEQUENCE [LARGE SCALE GENOMIC DNA]</scope>
</reference>
<keyword evidence="4" id="KW-0732">Signal</keyword>
<dbReference type="AlphaFoldDB" id="A0A8S0Z518"/>
<comment type="subcellular location">
    <subcellularLocation>
        <location evidence="1">Secreted</location>
    </subcellularLocation>
</comment>
<evidence type="ECO:0000256" key="2">
    <source>
        <dbReference type="ARBA" id="ARBA00022525"/>
    </source>
</evidence>
<protein>
    <recommendedName>
        <fullName evidence="5">SCP domain-containing protein</fullName>
    </recommendedName>
</protein>
<dbReference type="GO" id="GO:0005576">
    <property type="term" value="C:extracellular region"/>
    <property type="evidence" value="ECO:0007669"/>
    <property type="project" value="UniProtKB-SubCell"/>
</dbReference>
<comment type="caution">
    <text evidence="6">The sequence shown here is derived from an EMBL/GenBank/DDBJ whole genome shotgun (WGS) entry which is preliminary data.</text>
</comment>
<feature type="region of interest" description="Disordered" evidence="3">
    <location>
        <begin position="257"/>
        <end position="294"/>
    </location>
</feature>
<evidence type="ECO:0000256" key="3">
    <source>
        <dbReference type="SAM" id="MobiDB-lite"/>
    </source>
</evidence>
<feature type="compositionally biased region" description="Acidic residues" evidence="3">
    <location>
        <begin position="523"/>
        <end position="534"/>
    </location>
</feature>
<feature type="region of interest" description="Disordered" evidence="3">
    <location>
        <begin position="458"/>
        <end position="554"/>
    </location>
</feature>
<dbReference type="OrthoDB" id="7384571at2759"/>
<dbReference type="Gene3D" id="3.40.33.10">
    <property type="entry name" value="CAP"/>
    <property type="match status" value="1"/>
</dbReference>
<dbReference type="SMART" id="SM00198">
    <property type="entry name" value="SCP"/>
    <property type="match status" value="1"/>
</dbReference>
<evidence type="ECO:0000259" key="5">
    <source>
        <dbReference type="SMART" id="SM00198"/>
    </source>
</evidence>
<dbReference type="InterPro" id="IPR001283">
    <property type="entry name" value="CRISP-related"/>
</dbReference>
<name>A0A8S0Z518_ARCPL</name>
<dbReference type="SUPFAM" id="SSF55797">
    <property type="entry name" value="PR-1-like"/>
    <property type="match status" value="1"/>
</dbReference>
<sequence>MYQSAWLCLLLVTVLAVVPEEHQYCAIRYRRLCQGKGRHVACQFPDSGPGSSCERYTPIKFTNDLKHFITHYLNRRRQRIASGNERVRGGVHLPKPQIMMLVEWDRELSQLAQRLADQCHFVHDDCRATVKYPYAGQTVGEVRWRRSSDSDELSAQRAIRRVLDAWWGERRRAQPKQLTAPFRLTAKGTVWGHFSQLAVWNLQAVGCGAVRHGAHHPRLLLVCDFSHTNMLGQRTLVPGPMAPCPIHTARRPRSAYPALCGPVRHPAPQERDDLEMEEYDDEDDDSEEAETVEVGDVPTPSIWHKRTEAYRTSSRSITRATVPFSTLREFPGAVSRQQDSLGIYRGEIDKFTESATTLISIQEPIREKAIRDREKIMHQDIDRDREPPRDRPEIWHREDQRDQVRSRDRGLIRSQVRHRAMERDREIDTDRHKDLVMDEQSRRKAIFKHEKEFFPMESTDWPTKKHLLERPYGQRQGNESPSAENERDRDLEQVIPLTGPRRQSTQPQEPRMVEVYRPTVGEDNSDPQELESESEPGFRSRFQQTRSRPKRPGANALLHTSTIKVTKKPAMSVLKLDKEDIDQLFRDTGFNMDWRKQTTLYKTFGLACKYFDKDCLRNCSTGETIYQTFQLNCTLNRSLNKCCRYFQCQK</sequence>
<dbReference type="PANTHER" id="PTHR10334">
    <property type="entry name" value="CYSTEINE-RICH SECRETORY PROTEIN-RELATED"/>
    <property type="match status" value="1"/>
</dbReference>
<dbReference type="InterPro" id="IPR035940">
    <property type="entry name" value="CAP_sf"/>
</dbReference>
<evidence type="ECO:0000313" key="6">
    <source>
        <dbReference type="EMBL" id="CAB3227758.1"/>
    </source>
</evidence>
<dbReference type="Proteomes" id="UP000494256">
    <property type="component" value="Unassembled WGS sequence"/>
</dbReference>
<feature type="region of interest" description="Disordered" evidence="3">
    <location>
        <begin position="377"/>
        <end position="409"/>
    </location>
</feature>
<dbReference type="InterPro" id="IPR014044">
    <property type="entry name" value="CAP_dom"/>
</dbReference>
<keyword evidence="2" id="KW-0964">Secreted</keyword>
<dbReference type="Pfam" id="PF00188">
    <property type="entry name" value="CAP"/>
    <property type="match status" value="1"/>
</dbReference>
<evidence type="ECO:0000313" key="7">
    <source>
        <dbReference type="Proteomes" id="UP000494256"/>
    </source>
</evidence>
<evidence type="ECO:0000256" key="4">
    <source>
        <dbReference type="SAM" id="SignalP"/>
    </source>
</evidence>
<feature type="compositionally biased region" description="Acidic residues" evidence="3">
    <location>
        <begin position="272"/>
        <end position="293"/>
    </location>
</feature>
<accession>A0A8S0Z518</accession>
<evidence type="ECO:0000256" key="1">
    <source>
        <dbReference type="ARBA" id="ARBA00004613"/>
    </source>
</evidence>
<proteinExistence type="predicted"/>
<organism evidence="6 7">
    <name type="scientific">Arctia plantaginis</name>
    <name type="common">Wood tiger moth</name>
    <name type="synonym">Phalaena plantaginis</name>
    <dbReference type="NCBI Taxonomy" id="874455"/>
    <lineage>
        <taxon>Eukaryota</taxon>
        <taxon>Metazoa</taxon>
        <taxon>Ecdysozoa</taxon>
        <taxon>Arthropoda</taxon>
        <taxon>Hexapoda</taxon>
        <taxon>Insecta</taxon>
        <taxon>Pterygota</taxon>
        <taxon>Neoptera</taxon>
        <taxon>Endopterygota</taxon>
        <taxon>Lepidoptera</taxon>
        <taxon>Glossata</taxon>
        <taxon>Ditrysia</taxon>
        <taxon>Noctuoidea</taxon>
        <taxon>Erebidae</taxon>
        <taxon>Arctiinae</taxon>
        <taxon>Arctia</taxon>
    </lineage>
</organism>
<feature type="domain" description="SCP" evidence="5">
    <location>
        <begin position="63"/>
        <end position="232"/>
    </location>
</feature>